<proteinExistence type="predicted"/>
<dbReference type="Proteomes" id="UP000887565">
    <property type="component" value="Unplaced"/>
</dbReference>
<keyword evidence="1" id="KW-1185">Reference proteome</keyword>
<organism evidence="1 2">
    <name type="scientific">Romanomermis culicivorax</name>
    <name type="common">Nematode worm</name>
    <dbReference type="NCBI Taxonomy" id="13658"/>
    <lineage>
        <taxon>Eukaryota</taxon>
        <taxon>Metazoa</taxon>
        <taxon>Ecdysozoa</taxon>
        <taxon>Nematoda</taxon>
        <taxon>Enoplea</taxon>
        <taxon>Dorylaimia</taxon>
        <taxon>Mermithida</taxon>
        <taxon>Mermithoidea</taxon>
        <taxon>Mermithidae</taxon>
        <taxon>Romanomermis</taxon>
    </lineage>
</organism>
<accession>A0A915L050</accession>
<evidence type="ECO:0000313" key="2">
    <source>
        <dbReference type="WBParaSite" id="nRc.2.0.1.t44563-RA"/>
    </source>
</evidence>
<dbReference type="AlphaFoldDB" id="A0A915L050"/>
<sequence>MQIKCFVHKIFVPKQQLRLQNVKIQQKFSVLRDEQKSNLPADIPTKYNNFSNRVNNKGPTMLREASKFENGSPSTRRTKIFKTACMSLHINNLVTEVNLTRHQKRLTFVLHLHKSTAQNTIKMVISSKTSNKADQEG</sequence>
<evidence type="ECO:0000313" key="1">
    <source>
        <dbReference type="Proteomes" id="UP000887565"/>
    </source>
</evidence>
<protein>
    <submittedName>
        <fullName evidence="2">Uncharacterized protein</fullName>
    </submittedName>
</protein>
<name>A0A915L050_ROMCU</name>
<dbReference type="WBParaSite" id="nRc.2.0.1.t44563-RA">
    <property type="protein sequence ID" value="nRc.2.0.1.t44563-RA"/>
    <property type="gene ID" value="nRc.2.0.1.g44563"/>
</dbReference>
<reference evidence="2" key="1">
    <citation type="submission" date="2022-11" db="UniProtKB">
        <authorList>
            <consortium name="WormBaseParasite"/>
        </authorList>
    </citation>
    <scope>IDENTIFICATION</scope>
</reference>